<evidence type="ECO:0000256" key="3">
    <source>
        <dbReference type="ARBA" id="ARBA00023163"/>
    </source>
</evidence>
<dbReference type="InterPro" id="IPR000792">
    <property type="entry name" value="Tscrpt_reg_LuxR_C"/>
</dbReference>
<dbReference type="PRINTS" id="PR00038">
    <property type="entry name" value="HTHLUXR"/>
</dbReference>
<evidence type="ECO:0000256" key="4">
    <source>
        <dbReference type="SAM" id="MobiDB-lite"/>
    </source>
</evidence>
<evidence type="ECO:0000313" key="7">
    <source>
        <dbReference type="Proteomes" id="UP001252243"/>
    </source>
</evidence>
<dbReference type="SUPFAM" id="SSF48452">
    <property type="entry name" value="TPR-like"/>
    <property type="match status" value="1"/>
</dbReference>
<keyword evidence="1" id="KW-0805">Transcription regulation</keyword>
<keyword evidence="2 6" id="KW-0238">DNA-binding</keyword>
<comment type="caution">
    <text evidence="6">The sequence shown here is derived from an EMBL/GenBank/DDBJ whole genome shotgun (WGS) entry which is preliminary data.</text>
</comment>
<dbReference type="PROSITE" id="PS50043">
    <property type="entry name" value="HTH_LUXR_2"/>
    <property type="match status" value="1"/>
</dbReference>
<reference evidence="6 7" key="1">
    <citation type="submission" date="2023-07" db="EMBL/GenBank/DDBJ databases">
        <title>Sorghum-associated microbial communities from plants grown in Nebraska, USA.</title>
        <authorList>
            <person name="Schachtman D."/>
        </authorList>
    </citation>
    <scope>NUCLEOTIDE SEQUENCE [LARGE SCALE GENOMIC DNA]</scope>
    <source>
        <strain evidence="6 7">BE167</strain>
    </source>
</reference>
<dbReference type="InterPro" id="IPR036388">
    <property type="entry name" value="WH-like_DNA-bd_sf"/>
</dbReference>
<evidence type="ECO:0000313" key="6">
    <source>
        <dbReference type="EMBL" id="MDR7082263.1"/>
    </source>
</evidence>
<dbReference type="SUPFAM" id="SSF46894">
    <property type="entry name" value="C-terminal effector domain of the bipartite response regulators"/>
    <property type="match status" value="1"/>
</dbReference>
<dbReference type="PANTHER" id="PTHR44688">
    <property type="entry name" value="DNA-BINDING TRANSCRIPTIONAL ACTIVATOR DEVR_DOSR"/>
    <property type="match status" value="1"/>
</dbReference>
<dbReference type="Gene3D" id="1.10.10.10">
    <property type="entry name" value="Winged helix-like DNA-binding domain superfamily/Winged helix DNA-binding domain"/>
    <property type="match status" value="1"/>
</dbReference>
<dbReference type="InterPro" id="IPR011990">
    <property type="entry name" value="TPR-like_helical_dom_sf"/>
</dbReference>
<dbReference type="Pfam" id="PF00196">
    <property type="entry name" value="GerE"/>
    <property type="match status" value="1"/>
</dbReference>
<dbReference type="RefSeq" id="WP_310052540.1">
    <property type="nucleotide sequence ID" value="NZ_JAVDVQ010000005.1"/>
</dbReference>
<evidence type="ECO:0000256" key="1">
    <source>
        <dbReference type="ARBA" id="ARBA00023015"/>
    </source>
</evidence>
<dbReference type="GO" id="GO:0003677">
    <property type="term" value="F:DNA binding"/>
    <property type="evidence" value="ECO:0007669"/>
    <property type="project" value="UniProtKB-KW"/>
</dbReference>
<accession>A0ABU1UAN2</accession>
<dbReference type="PROSITE" id="PS00622">
    <property type="entry name" value="HTH_LUXR_1"/>
    <property type="match status" value="1"/>
</dbReference>
<dbReference type="Proteomes" id="UP001252243">
    <property type="component" value="Unassembled WGS sequence"/>
</dbReference>
<keyword evidence="7" id="KW-1185">Reference proteome</keyword>
<gene>
    <name evidence="6" type="ORF">J2X01_001551</name>
</gene>
<evidence type="ECO:0000259" key="5">
    <source>
        <dbReference type="PROSITE" id="PS50043"/>
    </source>
</evidence>
<feature type="domain" description="HTH luxR-type" evidence="5">
    <location>
        <begin position="475"/>
        <end position="540"/>
    </location>
</feature>
<protein>
    <submittedName>
        <fullName evidence="6">DNA-binding CsgD family transcriptional regulator</fullName>
    </submittedName>
</protein>
<dbReference type="Gene3D" id="1.25.40.10">
    <property type="entry name" value="Tetratricopeptide repeat domain"/>
    <property type="match status" value="1"/>
</dbReference>
<name>A0ABU1UAN2_9MICC</name>
<feature type="region of interest" description="Disordered" evidence="4">
    <location>
        <begin position="1"/>
        <end position="34"/>
    </location>
</feature>
<keyword evidence="3" id="KW-0804">Transcription</keyword>
<dbReference type="PANTHER" id="PTHR44688:SF16">
    <property type="entry name" value="DNA-BINDING TRANSCRIPTIONAL ACTIVATOR DEVR_DOSR"/>
    <property type="match status" value="1"/>
</dbReference>
<evidence type="ECO:0000256" key="2">
    <source>
        <dbReference type="ARBA" id="ARBA00023125"/>
    </source>
</evidence>
<dbReference type="SMART" id="SM00421">
    <property type="entry name" value="HTH_LUXR"/>
    <property type="match status" value="1"/>
</dbReference>
<sequence>MSAETGMDQGRSAFREQRWTDAQQSYRDADQRGGLPATDLERLATAEILTGNTIAGLDSLTRAHEEFLVVGDVVGAARCAGWLGLHLITVGEMSRAGGWLARGQRLVDELHEPSAVQGLTLLPMGVGKLFGGDPAGALQIFAQVADIGQRFQDRELAALSLLGKGQATIMLGRADEGLGMLDEVMVAVTAGELSPVPCGIAYCAVIAYCHVVFDLGRALEWTAALDHWCLNQPGLVAFSGQCQAHRAELFRLHGAWPEALEAAKAAQSLAARGDPQALYGAFVEEGDIQRVTGNLDAAEASYRQAARSGYEPQPGLSLLALARGEAPKAQAAIRRAATTAPGTRRQLLPALVEIEVAADDLDAASNGADELAAFARETPKPMVRALASQADGAVRLARGDALGASASLREAWRLWQELGVPFEAARCQALAGRACRALGDEASALMHLEAAHTTLLELGAAPAATWAASLMSEGTPAPAGPLTRRECEILQLVATGKTNRGIAGELFLSEKTVARHLSNIFLKLGLTSRAAATSYAYEHGLAG</sequence>
<dbReference type="EMBL" id="JAVDVQ010000005">
    <property type="protein sequence ID" value="MDR7082263.1"/>
    <property type="molecule type" value="Genomic_DNA"/>
</dbReference>
<proteinExistence type="predicted"/>
<dbReference type="InterPro" id="IPR016032">
    <property type="entry name" value="Sig_transdc_resp-reg_C-effctor"/>
</dbReference>
<dbReference type="CDD" id="cd06170">
    <property type="entry name" value="LuxR_C_like"/>
    <property type="match status" value="1"/>
</dbReference>
<organism evidence="6 7">
    <name type="scientific">Arthrobacter ginsengisoli</name>
    <dbReference type="NCBI Taxonomy" id="1356565"/>
    <lineage>
        <taxon>Bacteria</taxon>
        <taxon>Bacillati</taxon>
        <taxon>Actinomycetota</taxon>
        <taxon>Actinomycetes</taxon>
        <taxon>Micrococcales</taxon>
        <taxon>Micrococcaceae</taxon>
        <taxon>Arthrobacter</taxon>
    </lineage>
</organism>